<proteinExistence type="predicted"/>
<feature type="transmembrane region" description="Helical" evidence="1">
    <location>
        <begin position="6"/>
        <end position="25"/>
    </location>
</feature>
<feature type="transmembrane region" description="Helical" evidence="1">
    <location>
        <begin position="37"/>
        <end position="56"/>
    </location>
</feature>
<keyword evidence="3" id="KW-1185">Reference proteome</keyword>
<organism evidence="2 3">
    <name type="scientific">Urochloa decumbens</name>
    <dbReference type="NCBI Taxonomy" id="240449"/>
    <lineage>
        <taxon>Eukaryota</taxon>
        <taxon>Viridiplantae</taxon>
        <taxon>Streptophyta</taxon>
        <taxon>Embryophyta</taxon>
        <taxon>Tracheophyta</taxon>
        <taxon>Spermatophyta</taxon>
        <taxon>Magnoliopsida</taxon>
        <taxon>Liliopsida</taxon>
        <taxon>Poales</taxon>
        <taxon>Poaceae</taxon>
        <taxon>PACMAD clade</taxon>
        <taxon>Panicoideae</taxon>
        <taxon>Panicodae</taxon>
        <taxon>Paniceae</taxon>
        <taxon>Melinidinae</taxon>
        <taxon>Urochloa</taxon>
    </lineage>
</organism>
<dbReference type="EMBL" id="OZ075146">
    <property type="protein sequence ID" value="CAL5051659.1"/>
    <property type="molecule type" value="Genomic_DNA"/>
</dbReference>
<name>A0ABC9E871_9POAL</name>
<feature type="transmembrane region" description="Helical" evidence="1">
    <location>
        <begin position="260"/>
        <end position="279"/>
    </location>
</feature>
<keyword evidence="1" id="KW-0472">Membrane</keyword>
<keyword evidence="1" id="KW-0812">Transmembrane</keyword>
<dbReference type="AlphaFoldDB" id="A0ABC9E871"/>
<protein>
    <submittedName>
        <fullName evidence="2">Uncharacterized protein</fullName>
    </submittedName>
</protein>
<accession>A0ABC9E871</accession>
<gene>
    <name evidence="2" type="ORF">URODEC1_LOCUS92259</name>
</gene>
<reference evidence="3" key="1">
    <citation type="submission" date="2024-06" db="EMBL/GenBank/DDBJ databases">
        <authorList>
            <person name="Ryan C."/>
        </authorList>
    </citation>
    <scope>NUCLEOTIDE SEQUENCE [LARGE SCALE GENOMIC DNA]</scope>
</reference>
<feature type="transmembrane region" description="Helical" evidence="1">
    <location>
        <begin position="178"/>
        <end position="199"/>
    </location>
</feature>
<feature type="transmembrane region" description="Helical" evidence="1">
    <location>
        <begin position="220"/>
        <end position="240"/>
    </location>
</feature>
<sequence>MAMDGAVPAIIIALGAGALGGPDALRLLMELARRNPAIDIGIIVFLISMFAVQLLGTLRLARYVRKAPPAEGTGAERGAPRAPAADYFARITLVLSLAAASLVTACLVLVSGGPISLRPLVDFAAEYCFPVVIAAAAAARVALYAAHLLGAFRLQRDARGGADHAERATTTRHGGRFIGARLAAAAGAGAALPCIAPLLRAFREQRNARGSAERAATTRHAARSICLPLAAAVCALVVGAPSGARGSLDALCHSPGFTNMAVAVAVAVGAALLLVVRFYSRARNAAAAAGCGVAAPELAAASAR</sequence>
<evidence type="ECO:0000313" key="2">
    <source>
        <dbReference type="EMBL" id="CAL5051659.1"/>
    </source>
</evidence>
<evidence type="ECO:0000256" key="1">
    <source>
        <dbReference type="SAM" id="Phobius"/>
    </source>
</evidence>
<feature type="transmembrane region" description="Helical" evidence="1">
    <location>
        <begin position="87"/>
        <end position="111"/>
    </location>
</feature>
<evidence type="ECO:0000313" key="3">
    <source>
        <dbReference type="Proteomes" id="UP001497457"/>
    </source>
</evidence>
<dbReference type="Proteomes" id="UP001497457">
    <property type="component" value="Chromosome 36b"/>
</dbReference>
<keyword evidence="1" id="KW-1133">Transmembrane helix</keyword>
<reference evidence="2 3" key="2">
    <citation type="submission" date="2024-10" db="EMBL/GenBank/DDBJ databases">
        <authorList>
            <person name="Ryan C."/>
        </authorList>
    </citation>
    <scope>NUCLEOTIDE SEQUENCE [LARGE SCALE GENOMIC DNA]</scope>
</reference>